<reference evidence="5 6" key="1">
    <citation type="submission" date="2020-07" db="EMBL/GenBank/DDBJ databases">
        <title>Sequencing the genomes of 1000 actinobacteria strains.</title>
        <authorList>
            <person name="Klenk H.-P."/>
        </authorList>
    </citation>
    <scope>NUCLEOTIDE SEQUENCE [LARGE SCALE GENOMIC DNA]</scope>
    <source>
        <strain evidence="5 6">CXB654</strain>
    </source>
</reference>
<evidence type="ECO:0000256" key="1">
    <source>
        <dbReference type="ARBA" id="ARBA00022676"/>
    </source>
</evidence>
<dbReference type="Pfam" id="PF00534">
    <property type="entry name" value="Glycos_transf_1"/>
    <property type="match status" value="1"/>
</dbReference>
<sequence length="415" mass="43535">MKIALVSEHANPLPAHKGEPTCGDSVHIATLARHLAKLGHRVTVYSRRSDPESPERSRMGRGVTVAHLSAGPDRPLAESETAEHTGAFATGLATALEEDGPDVVHAFGWTSGLASLSAVRKAPGLDDGLPVVQTFHSLNVAEQRAGLPEQADRVRMEAAIAGRATAVVVNSADQRFELARMGLPRSRVSVVPYGVDTDHFSVEGGVTAGPWQGRRDERPRIVSVTGLGAGGGAHVLIDTMARVPEAELVIAGGPAADELAIDADARRLQQRAKEAGVDDRVTLLGAVDRKELPRLLRSADVYISAAAYDPYGGAVLEAMACGLPVVAKAVGGITGAVLDGTTGMLLRSARPEGLGRALRHLASDATSRTAFSIAGADRAESRFTWQRVATETVQVYTRALPQEGDLPLAVGDDAH</sequence>
<dbReference type="SUPFAM" id="SSF53756">
    <property type="entry name" value="UDP-Glycosyltransferase/glycogen phosphorylase"/>
    <property type="match status" value="1"/>
</dbReference>
<dbReference type="Pfam" id="PF13439">
    <property type="entry name" value="Glyco_transf_4"/>
    <property type="match status" value="1"/>
</dbReference>
<evidence type="ECO:0000256" key="2">
    <source>
        <dbReference type="ARBA" id="ARBA00022679"/>
    </source>
</evidence>
<evidence type="ECO:0000313" key="6">
    <source>
        <dbReference type="Proteomes" id="UP000589036"/>
    </source>
</evidence>
<protein>
    <submittedName>
        <fullName evidence="5">Glycosyltransferase involved in cell wall biosynthesis</fullName>
    </submittedName>
</protein>
<name>A0A852TPQ2_9ACTN</name>
<dbReference type="GO" id="GO:1901137">
    <property type="term" value="P:carbohydrate derivative biosynthetic process"/>
    <property type="evidence" value="ECO:0007669"/>
    <property type="project" value="UniProtKB-ARBA"/>
</dbReference>
<dbReference type="InterPro" id="IPR050194">
    <property type="entry name" value="Glycosyltransferase_grp1"/>
</dbReference>
<dbReference type="Proteomes" id="UP000589036">
    <property type="component" value="Unassembled WGS sequence"/>
</dbReference>
<keyword evidence="2 5" id="KW-0808">Transferase</keyword>
<dbReference type="EMBL" id="JACCCC010000001">
    <property type="protein sequence ID" value="NYE45257.1"/>
    <property type="molecule type" value="Genomic_DNA"/>
</dbReference>
<proteinExistence type="predicted"/>
<evidence type="ECO:0000313" key="5">
    <source>
        <dbReference type="EMBL" id="NYE45257.1"/>
    </source>
</evidence>
<keyword evidence="6" id="KW-1185">Reference proteome</keyword>
<keyword evidence="1" id="KW-0328">Glycosyltransferase</keyword>
<dbReference type="InterPro" id="IPR028098">
    <property type="entry name" value="Glyco_trans_4-like_N"/>
</dbReference>
<dbReference type="PANTHER" id="PTHR45947:SF3">
    <property type="entry name" value="SULFOQUINOVOSYL TRANSFERASE SQD2"/>
    <property type="match status" value="1"/>
</dbReference>
<organism evidence="5 6">
    <name type="scientific">Spinactinospora alkalitolerans</name>
    <dbReference type="NCBI Taxonomy" id="687207"/>
    <lineage>
        <taxon>Bacteria</taxon>
        <taxon>Bacillati</taxon>
        <taxon>Actinomycetota</taxon>
        <taxon>Actinomycetes</taxon>
        <taxon>Streptosporangiales</taxon>
        <taxon>Nocardiopsidaceae</taxon>
        <taxon>Spinactinospora</taxon>
    </lineage>
</organism>
<dbReference type="PANTHER" id="PTHR45947">
    <property type="entry name" value="SULFOQUINOVOSYL TRANSFERASE SQD2"/>
    <property type="match status" value="1"/>
</dbReference>
<dbReference type="InterPro" id="IPR001296">
    <property type="entry name" value="Glyco_trans_1"/>
</dbReference>
<dbReference type="RefSeq" id="WP_179641516.1">
    <property type="nucleotide sequence ID" value="NZ_BAAAYY010000021.1"/>
</dbReference>
<dbReference type="AlphaFoldDB" id="A0A852TPQ2"/>
<dbReference type="GO" id="GO:0016757">
    <property type="term" value="F:glycosyltransferase activity"/>
    <property type="evidence" value="ECO:0007669"/>
    <property type="project" value="UniProtKB-KW"/>
</dbReference>
<comment type="caution">
    <text evidence="5">The sequence shown here is derived from an EMBL/GenBank/DDBJ whole genome shotgun (WGS) entry which is preliminary data.</text>
</comment>
<gene>
    <name evidence="5" type="ORF">HDA32_000377</name>
</gene>
<feature type="domain" description="Glycosyltransferase subfamily 4-like N-terminal" evidence="4">
    <location>
        <begin position="25"/>
        <end position="198"/>
    </location>
</feature>
<evidence type="ECO:0000259" key="4">
    <source>
        <dbReference type="Pfam" id="PF13439"/>
    </source>
</evidence>
<evidence type="ECO:0000259" key="3">
    <source>
        <dbReference type="Pfam" id="PF00534"/>
    </source>
</evidence>
<dbReference type="Gene3D" id="3.40.50.2000">
    <property type="entry name" value="Glycogen Phosphorylase B"/>
    <property type="match status" value="2"/>
</dbReference>
<feature type="domain" description="Glycosyl transferase family 1" evidence="3">
    <location>
        <begin position="214"/>
        <end position="375"/>
    </location>
</feature>
<accession>A0A852TPQ2</accession>